<accession>A0A1C3EAM0</accession>
<evidence type="ECO:0000313" key="3">
    <source>
        <dbReference type="Proteomes" id="UP000094936"/>
    </source>
</evidence>
<organism evidence="2 3">
    <name type="scientific">Veronia pacifica</name>
    <dbReference type="NCBI Taxonomy" id="1080227"/>
    <lineage>
        <taxon>Bacteria</taxon>
        <taxon>Pseudomonadati</taxon>
        <taxon>Pseudomonadota</taxon>
        <taxon>Gammaproteobacteria</taxon>
        <taxon>Vibrionales</taxon>
        <taxon>Vibrionaceae</taxon>
        <taxon>Veronia</taxon>
    </lineage>
</organism>
<dbReference type="RefSeq" id="WP_068905207.1">
    <property type="nucleotide sequence ID" value="NZ_JBHUIF010000012.1"/>
</dbReference>
<proteinExistence type="predicted"/>
<evidence type="ECO:0000313" key="2">
    <source>
        <dbReference type="EMBL" id="ODA30295.1"/>
    </source>
</evidence>
<dbReference type="Proteomes" id="UP000094936">
    <property type="component" value="Unassembled WGS sequence"/>
</dbReference>
<dbReference type="SUPFAM" id="SSF54593">
    <property type="entry name" value="Glyoxalase/Bleomycin resistance protein/Dihydroxybiphenyl dioxygenase"/>
    <property type="match status" value="1"/>
</dbReference>
<dbReference type="AlphaFoldDB" id="A0A1C3EAM0"/>
<protein>
    <recommendedName>
        <fullName evidence="1">VOC domain-containing protein</fullName>
    </recommendedName>
</protein>
<dbReference type="EMBL" id="LYBM01000054">
    <property type="protein sequence ID" value="ODA30295.1"/>
    <property type="molecule type" value="Genomic_DNA"/>
</dbReference>
<evidence type="ECO:0000259" key="1">
    <source>
        <dbReference type="PROSITE" id="PS51819"/>
    </source>
</evidence>
<dbReference type="Gene3D" id="3.10.180.10">
    <property type="entry name" value="2,3-Dihydroxybiphenyl 1,2-Dioxygenase, domain 1"/>
    <property type="match status" value="1"/>
</dbReference>
<dbReference type="InterPro" id="IPR029068">
    <property type="entry name" value="Glyas_Bleomycin-R_OHBP_Dase"/>
</dbReference>
<keyword evidence="3" id="KW-1185">Reference proteome</keyword>
<dbReference type="STRING" id="1080227.A8L45_20410"/>
<dbReference type="PROSITE" id="PS51819">
    <property type="entry name" value="VOC"/>
    <property type="match status" value="1"/>
</dbReference>
<feature type="domain" description="VOC" evidence="1">
    <location>
        <begin position="1"/>
        <end position="127"/>
    </location>
</feature>
<gene>
    <name evidence="2" type="ORF">A8L45_20410</name>
</gene>
<dbReference type="OrthoDB" id="4265398at2"/>
<name>A0A1C3EAM0_9GAMM</name>
<dbReference type="InterPro" id="IPR037523">
    <property type="entry name" value="VOC_core"/>
</dbReference>
<comment type="caution">
    <text evidence="2">The sequence shown here is derived from an EMBL/GenBank/DDBJ whole genome shotgun (WGS) entry which is preliminary data.</text>
</comment>
<reference evidence="2 3" key="1">
    <citation type="submission" date="2016-05" db="EMBL/GenBank/DDBJ databases">
        <title>Genomic Taxonomy of the Vibrionaceae.</title>
        <authorList>
            <person name="Gomez-Gil B."/>
            <person name="Enciso-Ibarra J."/>
        </authorList>
    </citation>
    <scope>NUCLEOTIDE SEQUENCE [LARGE SCALE GENOMIC DNA]</scope>
    <source>
        <strain evidence="2 3">CAIM 1920</strain>
    </source>
</reference>
<sequence>MIKYIEVHVNDIDKSRHFWSWFLDEVGYCPLANWEHGFSYSLGESYLSFVQSDKHQKPEVFHPTLKKLKHLPFGASSSKDIQNMADALMYRGIGLDLIKQSEESAIHKEHSLWFTDLNGINVEFSTAA</sequence>